<evidence type="ECO:0000313" key="1">
    <source>
        <dbReference type="EMBL" id="PSU10046.1"/>
    </source>
</evidence>
<dbReference type="AlphaFoldDB" id="A0A2T3I0N7"/>
<evidence type="ECO:0000313" key="2">
    <source>
        <dbReference type="Proteomes" id="UP000241858"/>
    </source>
</evidence>
<proteinExistence type="predicted"/>
<protein>
    <submittedName>
        <fullName evidence="1">Uncharacterized protein</fullName>
    </submittedName>
</protein>
<sequence length="211" mass="23827">MDVTLKATTVTNDEIYAVVKSTMEFVLSVAEIYTLESQPLNVSESSPVTFKNGIRKFYSSGYQYLLELNKNIVPNNGNIYCANIDVAYILLGDVLGGRLTGDDISEKNIAITVCAYMGLHTRKTSKNVVVNKIIRSPMAYCEYMTDNDLKIIAVTTGTAYSTLNKWFFTRFTLFASIVHQYQIQRFNSQIQKVMTDRVICKIIPIVEELNL</sequence>
<reference evidence="1 2" key="1">
    <citation type="submission" date="2018-03" db="EMBL/GenBank/DDBJ databases">
        <title>Whole genome sequencing of Histamine producing bacteria.</title>
        <authorList>
            <person name="Butler K."/>
        </authorList>
    </citation>
    <scope>NUCLEOTIDE SEQUENCE [LARGE SCALE GENOMIC DNA]</scope>
    <source>
        <strain evidence="1 2">DSM 23343</strain>
    </source>
</reference>
<gene>
    <name evidence="1" type="ORF">C0W81_04805</name>
</gene>
<dbReference type="EMBL" id="PYLY01000007">
    <property type="protein sequence ID" value="PSU10046.1"/>
    <property type="molecule type" value="Genomic_DNA"/>
</dbReference>
<name>A0A2T3I0N7_9GAMM</name>
<accession>A0A2T3I0N7</accession>
<comment type="caution">
    <text evidence="1">The sequence shown here is derived from an EMBL/GenBank/DDBJ whole genome shotgun (WGS) entry which is preliminary data.</text>
</comment>
<dbReference type="RefSeq" id="WP_065189979.1">
    <property type="nucleotide sequence ID" value="NZ_LZFB01000013.1"/>
</dbReference>
<dbReference type="Proteomes" id="UP000241858">
    <property type="component" value="Unassembled WGS sequence"/>
</dbReference>
<organism evidence="1 2">
    <name type="scientific">Photobacterium aquimaris</name>
    <dbReference type="NCBI Taxonomy" id="512643"/>
    <lineage>
        <taxon>Bacteria</taxon>
        <taxon>Pseudomonadati</taxon>
        <taxon>Pseudomonadota</taxon>
        <taxon>Gammaproteobacteria</taxon>
        <taxon>Vibrionales</taxon>
        <taxon>Vibrionaceae</taxon>
        <taxon>Photobacterium</taxon>
    </lineage>
</organism>